<sequence length="80" mass="9432">MVKNNYKKILIWGAKSKARIIQKMLENMGERASFLYDSYLDYLEFETNAQFSNSKKDLIGSRKDWIIGKDQKDLSFPTFN</sequence>
<reference evidence="1" key="1">
    <citation type="submission" date="2018-05" db="EMBL/GenBank/DDBJ databases">
        <authorList>
            <person name="Lanie J.A."/>
            <person name="Ng W.-L."/>
            <person name="Kazmierczak K.M."/>
            <person name="Andrzejewski T.M."/>
            <person name="Davidsen T.M."/>
            <person name="Wayne K.J."/>
            <person name="Tettelin H."/>
            <person name="Glass J.I."/>
            <person name="Rusch D."/>
            <person name="Podicherti R."/>
            <person name="Tsui H.-C.T."/>
            <person name="Winkler M.E."/>
        </authorList>
    </citation>
    <scope>NUCLEOTIDE SEQUENCE</scope>
</reference>
<name>A0A382QSR0_9ZZZZ</name>
<protein>
    <submittedName>
        <fullName evidence="1">Uncharacterized protein</fullName>
    </submittedName>
</protein>
<proteinExistence type="predicted"/>
<accession>A0A382QSR0</accession>
<gene>
    <name evidence="1" type="ORF">METZ01_LOCUS341350</name>
</gene>
<organism evidence="1">
    <name type="scientific">marine metagenome</name>
    <dbReference type="NCBI Taxonomy" id="408172"/>
    <lineage>
        <taxon>unclassified sequences</taxon>
        <taxon>metagenomes</taxon>
        <taxon>ecological metagenomes</taxon>
    </lineage>
</organism>
<dbReference type="EMBL" id="UINC01116627">
    <property type="protein sequence ID" value="SVC88496.1"/>
    <property type="molecule type" value="Genomic_DNA"/>
</dbReference>
<evidence type="ECO:0000313" key="1">
    <source>
        <dbReference type="EMBL" id="SVC88496.1"/>
    </source>
</evidence>
<dbReference type="AlphaFoldDB" id="A0A382QSR0"/>